<keyword evidence="3" id="KW-0456">Lyase</keyword>
<evidence type="ECO:0000313" key="3">
    <source>
        <dbReference type="EMBL" id="TWI89301.1"/>
    </source>
</evidence>
<comment type="caution">
    <text evidence="3">The sequence shown here is derived from an EMBL/GenBank/DDBJ whole genome shotgun (WGS) entry which is preliminary data.</text>
</comment>
<keyword evidence="4" id="KW-1185">Reference proteome</keyword>
<keyword evidence="3" id="KW-0560">Oxidoreductase</keyword>
<dbReference type="PROSITE" id="PS00934">
    <property type="entry name" value="GLYOXALASE_I_1"/>
    <property type="match status" value="1"/>
</dbReference>
<dbReference type="GO" id="GO:0004462">
    <property type="term" value="F:lactoylglutathione lyase activity"/>
    <property type="evidence" value="ECO:0007669"/>
    <property type="project" value="InterPro"/>
</dbReference>
<dbReference type="GO" id="GO:0046872">
    <property type="term" value="F:metal ion binding"/>
    <property type="evidence" value="ECO:0007669"/>
    <property type="project" value="UniProtKB-KW"/>
</dbReference>
<keyword evidence="1" id="KW-0479">Metal-binding</keyword>
<dbReference type="AlphaFoldDB" id="A0A562T6Y1"/>
<dbReference type="RefSeq" id="WP_145715524.1">
    <property type="nucleotide sequence ID" value="NZ_BAAAFY010000001.1"/>
</dbReference>
<dbReference type="Proteomes" id="UP000316778">
    <property type="component" value="Unassembled WGS sequence"/>
</dbReference>
<accession>A0A562T6Y1</accession>
<dbReference type="EMBL" id="VLLG01000003">
    <property type="protein sequence ID" value="TWI89301.1"/>
    <property type="molecule type" value="Genomic_DNA"/>
</dbReference>
<dbReference type="InterPro" id="IPR037523">
    <property type="entry name" value="VOC_core"/>
</dbReference>
<evidence type="ECO:0000313" key="4">
    <source>
        <dbReference type="Proteomes" id="UP000316778"/>
    </source>
</evidence>
<evidence type="ECO:0000259" key="2">
    <source>
        <dbReference type="PROSITE" id="PS51819"/>
    </source>
</evidence>
<name>A0A562T6Y1_CHIJA</name>
<dbReference type="InterPro" id="IPR029068">
    <property type="entry name" value="Glyas_Bleomycin-R_OHBP_Dase"/>
</dbReference>
<protein>
    <submittedName>
        <fullName evidence="3">Catechol 2,3-dioxygenase-like lactoylglutathione lyase family enzyme</fullName>
    </submittedName>
</protein>
<dbReference type="InterPro" id="IPR004360">
    <property type="entry name" value="Glyas_Fos-R_dOase_dom"/>
</dbReference>
<organism evidence="3 4">
    <name type="scientific">Chitinophaga japonensis</name>
    <name type="common">Flexibacter japonensis</name>
    <dbReference type="NCBI Taxonomy" id="104662"/>
    <lineage>
        <taxon>Bacteria</taxon>
        <taxon>Pseudomonadati</taxon>
        <taxon>Bacteroidota</taxon>
        <taxon>Chitinophagia</taxon>
        <taxon>Chitinophagales</taxon>
        <taxon>Chitinophagaceae</taxon>
        <taxon>Chitinophaga</taxon>
    </lineage>
</organism>
<sequence length="152" mass="17190">MITKMSHTSLFVLDQDKAYDFYVNKLGFKVHTDVLMTDNNCEDGASAEKEEKDAANGGYRWLTLNPPDQPDLEIILMPVDGFDFEAQQAIRLLLERGLLGAGVFYTPDCRATYETLKAKGVEFKSEPREQFYGIECILTDGCGNWFSMTQPK</sequence>
<dbReference type="PROSITE" id="PS51819">
    <property type="entry name" value="VOC"/>
    <property type="match status" value="1"/>
</dbReference>
<dbReference type="PANTHER" id="PTHR36437:SF2">
    <property type="entry name" value="GLYOXALASE_BLEOMYCIN RESISTANCE PROTEIN_DIOXYGENASE"/>
    <property type="match status" value="1"/>
</dbReference>
<dbReference type="InterPro" id="IPR018146">
    <property type="entry name" value="Glyoxalase_1_CS"/>
</dbReference>
<dbReference type="Gene3D" id="3.10.180.10">
    <property type="entry name" value="2,3-Dihydroxybiphenyl 1,2-Dioxygenase, domain 1"/>
    <property type="match status" value="1"/>
</dbReference>
<dbReference type="OrthoDB" id="9794917at2"/>
<proteinExistence type="predicted"/>
<keyword evidence="3" id="KW-0223">Dioxygenase</keyword>
<dbReference type="PANTHER" id="PTHR36437">
    <property type="entry name" value="GLYOXALASE/BLEOMYCIN RESISTANCE PROTEIN/DIOXYGENASE"/>
    <property type="match status" value="1"/>
</dbReference>
<dbReference type="Pfam" id="PF00903">
    <property type="entry name" value="Glyoxalase"/>
    <property type="match status" value="1"/>
</dbReference>
<dbReference type="SUPFAM" id="SSF54593">
    <property type="entry name" value="Glyoxalase/Bleomycin resistance protein/Dihydroxybiphenyl dioxygenase"/>
    <property type="match status" value="1"/>
</dbReference>
<feature type="domain" description="VOC" evidence="2">
    <location>
        <begin position="4"/>
        <end position="151"/>
    </location>
</feature>
<evidence type="ECO:0000256" key="1">
    <source>
        <dbReference type="ARBA" id="ARBA00022723"/>
    </source>
</evidence>
<gene>
    <name evidence="3" type="ORF">LX66_3397</name>
</gene>
<reference evidence="3 4" key="1">
    <citation type="journal article" date="2013" name="Stand. Genomic Sci.">
        <title>Genomic Encyclopedia of Type Strains, Phase I: The one thousand microbial genomes (KMG-I) project.</title>
        <authorList>
            <person name="Kyrpides N.C."/>
            <person name="Woyke T."/>
            <person name="Eisen J.A."/>
            <person name="Garrity G."/>
            <person name="Lilburn T.G."/>
            <person name="Beck B.J."/>
            <person name="Whitman W.B."/>
            <person name="Hugenholtz P."/>
            <person name="Klenk H.P."/>
        </authorList>
    </citation>
    <scope>NUCLEOTIDE SEQUENCE [LARGE SCALE GENOMIC DNA]</scope>
    <source>
        <strain evidence="3 4">DSM 13484</strain>
    </source>
</reference>
<dbReference type="GO" id="GO:0051213">
    <property type="term" value="F:dioxygenase activity"/>
    <property type="evidence" value="ECO:0007669"/>
    <property type="project" value="UniProtKB-KW"/>
</dbReference>